<evidence type="ECO:0000313" key="3">
    <source>
        <dbReference type="Proteomes" id="UP000183209"/>
    </source>
</evidence>
<protein>
    <submittedName>
        <fullName evidence="2">Uncharacterized protein</fullName>
    </submittedName>
</protein>
<evidence type="ECO:0000313" key="2">
    <source>
        <dbReference type="EMBL" id="SFS50551.1"/>
    </source>
</evidence>
<gene>
    <name evidence="2" type="ORF">SAMN04487906_0605</name>
</gene>
<proteinExistence type="predicted"/>
<keyword evidence="1" id="KW-0472">Membrane</keyword>
<name>A0A1I6QDJ2_9FLAO</name>
<sequence length="131" mass="15348">MSIEEEKKLEAITRRMIQDSGLEKPSAGFMNRVMLSIQKEQQYAYTPLIKKWGWYIIASLLTAITVILIKFSDRSTFLEHLGVVKKIDFSNLDIVSKLQFSDTTSFVLIMAFSLILFQMYLIKKMYFKQFK</sequence>
<keyword evidence="1" id="KW-1133">Transmembrane helix</keyword>
<keyword evidence="1" id="KW-0812">Transmembrane</keyword>
<dbReference type="AlphaFoldDB" id="A0A1I6QDJ2"/>
<dbReference type="OrthoDB" id="1442507at2"/>
<accession>A0A1I6QDJ2</accession>
<evidence type="ECO:0000256" key="1">
    <source>
        <dbReference type="SAM" id="Phobius"/>
    </source>
</evidence>
<dbReference type="Proteomes" id="UP000183209">
    <property type="component" value="Unassembled WGS sequence"/>
</dbReference>
<reference evidence="2 3" key="1">
    <citation type="submission" date="2016-10" db="EMBL/GenBank/DDBJ databases">
        <authorList>
            <person name="de Groot N.N."/>
        </authorList>
    </citation>
    <scope>NUCLEOTIDE SEQUENCE [LARGE SCALE GENOMIC DNA]</scope>
    <source>
        <strain evidence="2 3">CGMCC 1.6114</strain>
    </source>
</reference>
<dbReference type="RefSeq" id="WP_038264969.1">
    <property type="nucleotide sequence ID" value="NZ_FPAG01000002.1"/>
</dbReference>
<feature type="transmembrane region" description="Helical" evidence="1">
    <location>
        <begin position="52"/>
        <end position="71"/>
    </location>
</feature>
<organism evidence="2 3">
    <name type="scientific">Zhouia amylolytica</name>
    <dbReference type="NCBI Taxonomy" id="376730"/>
    <lineage>
        <taxon>Bacteria</taxon>
        <taxon>Pseudomonadati</taxon>
        <taxon>Bacteroidota</taxon>
        <taxon>Flavobacteriia</taxon>
        <taxon>Flavobacteriales</taxon>
        <taxon>Flavobacteriaceae</taxon>
        <taxon>Zhouia</taxon>
    </lineage>
</organism>
<feature type="transmembrane region" description="Helical" evidence="1">
    <location>
        <begin position="105"/>
        <end position="122"/>
    </location>
</feature>
<dbReference type="EMBL" id="FPAG01000002">
    <property type="protein sequence ID" value="SFS50551.1"/>
    <property type="molecule type" value="Genomic_DNA"/>
</dbReference>